<evidence type="ECO:0000313" key="2">
    <source>
        <dbReference type="EMBL" id="KAL3511863.1"/>
    </source>
</evidence>
<accession>A0ABD2Z262</accession>
<name>A0ABD2Z262_9GENT</name>
<keyword evidence="3" id="KW-1185">Reference proteome</keyword>
<dbReference type="Proteomes" id="UP001630127">
    <property type="component" value="Unassembled WGS sequence"/>
</dbReference>
<dbReference type="InterPro" id="IPR039624">
    <property type="entry name" value="LEA1/2/D7/KIN2"/>
</dbReference>
<comment type="caution">
    <text evidence="2">The sequence shown here is derived from an EMBL/GenBank/DDBJ whole genome shotgun (WGS) entry which is preliminary data.</text>
</comment>
<protein>
    <submittedName>
        <fullName evidence="2">Uncharacterized protein</fullName>
    </submittedName>
</protein>
<dbReference type="PANTHER" id="PTHR34191:SF9">
    <property type="entry name" value="F6D8.10"/>
    <property type="match status" value="1"/>
</dbReference>
<feature type="compositionally biased region" description="Polar residues" evidence="1">
    <location>
        <begin position="123"/>
        <end position="132"/>
    </location>
</feature>
<dbReference type="PANTHER" id="PTHR34191">
    <property type="entry name" value="LATE EMBRYOGENESIS ABUNDANT PROTEIN (LEA) FAMILY PROTEIN"/>
    <property type="match status" value="1"/>
</dbReference>
<gene>
    <name evidence="2" type="ORF">ACH5RR_024580</name>
</gene>
<feature type="region of interest" description="Disordered" evidence="1">
    <location>
        <begin position="111"/>
        <end position="132"/>
    </location>
</feature>
<proteinExistence type="predicted"/>
<evidence type="ECO:0000256" key="1">
    <source>
        <dbReference type="SAM" id="MobiDB-lite"/>
    </source>
</evidence>
<organism evidence="2 3">
    <name type="scientific">Cinchona calisaya</name>
    <dbReference type="NCBI Taxonomy" id="153742"/>
    <lineage>
        <taxon>Eukaryota</taxon>
        <taxon>Viridiplantae</taxon>
        <taxon>Streptophyta</taxon>
        <taxon>Embryophyta</taxon>
        <taxon>Tracheophyta</taxon>
        <taxon>Spermatophyta</taxon>
        <taxon>Magnoliopsida</taxon>
        <taxon>eudicotyledons</taxon>
        <taxon>Gunneridae</taxon>
        <taxon>Pentapetalae</taxon>
        <taxon>asterids</taxon>
        <taxon>lamiids</taxon>
        <taxon>Gentianales</taxon>
        <taxon>Rubiaceae</taxon>
        <taxon>Cinchonoideae</taxon>
        <taxon>Cinchoneae</taxon>
        <taxon>Cinchona</taxon>
    </lineage>
</organism>
<sequence length="132" mass="13838">MASQGPHNTSGYSSGQAQMRRNDLVNEDHETNFLQETGTQVKNVAQGAAEIGKGAALGAVSMAKGAAIGAANMAQGAADVVKQTFGMDNNTTTTTTTTHSPGNTANYLNLMDDPAEDTHWPSHHNNPNTRNI</sequence>
<evidence type="ECO:0000313" key="3">
    <source>
        <dbReference type="Proteomes" id="UP001630127"/>
    </source>
</evidence>
<reference evidence="2 3" key="1">
    <citation type="submission" date="2024-11" db="EMBL/GenBank/DDBJ databases">
        <title>A near-complete genome assembly of Cinchona calisaya.</title>
        <authorList>
            <person name="Lian D.C."/>
            <person name="Zhao X.W."/>
            <person name="Wei L."/>
        </authorList>
    </citation>
    <scope>NUCLEOTIDE SEQUENCE [LARGE SCALE GENOMIC DNA]</scope>
    <source>
        <tissue evidence="2">Nenye</tissue>
    </source>
</reference>
<dbReference type="AlphaFoldDB" id="A0ABD2Z262"/>
<dbReference type="EMBL" id="JBJUIK010000011">
    <property type="protein sequence ID" value="KAL3511863.1"/>
    <property type="molecule type" value="Genomic_DNA"/>
</dbReference>